<organism evidence="12 13">
    <name type="scientific">Xenorhabdus mauleonii</name>
    <dbReference type="NCBI Taxonomy" id="351675"/>
    <lineage>
        <taxon>Bacteria</taxon>
        <taxon>Pseudomonadati</taxon>
        <taxon>Pseudomonadota</taxon>
        <taxon>Gammaproteobacteria</taxon>
        <taxon>Enterobacterales</taxon>
        <taxon>Morganellaceae</taxon>
        <taxon>Xenorhabdus</taxon>
    </lineage>
</organism>
<reference evidence="12" key="2">
    <citation type="submission" date="2016-10" db="EMBL/GenBank/DDBJ databases">
        <authorList>
            <person name="de Groot N.N."/>
        </authorList>
    </citation>
    <scope>NUCLEOTIDE SEQUENCE [LARGE SCALE GENOMIC DNA]</scope>
    <source>
        <strain evidence="12">DSM 17908</strain>
    </source>
</reference>
<reference evidence="13" key="1">
    <citation type="submission" date="2016-10" db="EMBL/GenBank/DDBJ databases">
        <authorList>
            <person name="Varghese N."/>
            <person name="Submissions S."/>
        </authorList>
    </citation>
    <scope>NUCLEOTIDE SEQUENCE [LARGE SCALE GENOMIC DNA]</scope>
    <source>
        <strain evidence="13">DSM 17908</strain>
    </source>
</reference>
<evidence type="ECO:0000256" key="4">
    <source>
        <dbReference type="ARBA" id="ARBA00022692"/>
    </source>
</evidence>
<comment type="function">
    <text evidence="7">Participates in the barrier function of the cell envelope.</text>
</comment>
<dbReference type="AlphaFoldDB" id="A0A1I3I8M5"/>
<dbReference type="InterPro" id="IPR023604">
    <property type="entry name" value="Uncharacterised_SanA"/>
</dbReference>
<protein>
    <submittedName>
        <fullName evidence="12">SanA protein</fullName>
    </submittedName>
</protein>
<evidence type="ECO:0000259" key="10">
    <source>
        <dbReference type="Pfam" id="PF02698"/>
    </source>
</evidence>
<name>A0A1I3I8M5_9GAMM</name>
<keyword evidence="14" id="KW-1185">Reference proteome</keyword>
<evidence type="ECO:0000313" key="14">
    <source>
        <dbReference type="Proteomes" id="UP000224607"/>
    </source>
</evidence>
<dbReference type="STRING" id="351675.SAMN05421680_101230"/>
<evidence type="ECO:0000256" key="9">
    <source>
        <dbReference type="SAM" id="Phobius"/>
    </source>
</evidence>
<keyword evidence="3" id="KW-0997">Cell inner membrane</keyword>
<evidence type="ECO:0000313" key="13">
    <source>
        <dbReference type="Proteomes" id="UP000198919"/>
    </source>
</evidence>
<evidence type="ECO:0000256" key="2">
    <source>
        <dbReference type="ARBA" id="ARBA00022475"/>
    </source>
</evidence>
<dbReference type="InterPro" id="IPR051599">
    <property type="entry name" value="Cell_Envelope_Assoc"/>
</dbReference>
<evidence type="ECO:0000256" key="5">
    <source>
        <dbReference type="ARBA" id="ARBA00022989"/>
    </source>
</evidence>
<proteinExistence type="predicted"/>
<feature type="region of interest" description="Disordered" evidence="8">
    <location>
        <begin position="233"/>
        <end position="255"/>
    </location>
</feature>
<evidence type="ECO:0000313" key="12">
    <source>
        <dbReference type="EMBL" id="SFI44103.1"/>
    </source>
</evidence>
<sequence length="255" mass="29203">MWKRLITGLILIIAVLILTAIMLDRWISWKTAPHIFDDLRQLPAREVGMVLGTSKYYKSGKYNQYYFYRIQGAANAYNSGKIKYLLLSGDNAQHNYNEPITMRRDLIKAGIPASSIVMDFAGFRTLDSIVRTRKVFDTNDFTIITQRFHCERALFIAMHLGIEAQCYAVPSPKNMMTVRFREVLARLGALTDLYILKREPRFLGPLMPIPTLNSAPSNIQSYPAVSPKELQGLEKKLTKSRSKKRLSNTKRLNPQ</sequence>
<keyword evidence="6 9" id="KW-0472">Membrane</keyword>
<comment type="subcellular location">
    <subcellularLocation>
        <location evidence="1">Cell inner membrane</location>
        <topology evidence="1">Single-pass membrane protein</topology>
    </subcellularLocation>
</comment>
<gene>
    <name evidence="12" type="ORF">SAMN05421680_101230</name>
    <name evidence="11" type="ORF">Xmau_02732</name>
</gene>
<evidence type="ECO:0000256" key="6">
    <source>
        <dbReference type="ARBA" id="ARBA00023136"/>
    </source>
</evidence>
<evidence type="ECO:0000313" key="11">
    <source>
        <dbReference type="EMBL" id="PHM39390.1"/>
    </source>
</evidence>
<feature type="transmembrane region" description="Helical" evidence="9">
    <location>
        <begin position="6"/>
        <end position="23"/>
    </location>
</feature>
<evidence type="ECO:0000256" key="1">
    <source>
        <dbReference type="ARBA" id="ARBA00004377"/>
    </source>
</evidence>
<dbReference type="GO" id="GO:0005886">
    <property type="term" value="C:plasma membrane"/>
    <property type="evidence" value="ECO:0007669"/>
    <property type="project" value="UniProtKB-SubCell"/>
</dbReference>
<keyword evidence="4 9" id="KW-0812">Transmembrane</keyword>
<accession>A0A1I3I8M5</accession>
<dbReference type="EMBL" id="FORG01000001">
    <property type="protein sequence ID" value="SFI44103.1"/>
    <property type="molecule type" value="Genomic_DNA"/>
</dbReference>
<feature type="domain" description="DUF218" evidence="10">
    <location>
        <begin position="49"/>
        <end position="173"/>
    </location>
</feature>
<dbReference type="InterPro" id="IPR003848">
    <property type="entry name" value="DUF218"/>
</dbReference>
<dbReference type="NCBIfam" id="NF008092">
    <property type="entry name" value="PRK10834.1"/>
    <property type="match status" value="1"/>
</dbReference>
<dbReference type="Proteomes" id="UP000198919">
    <property type="component" value="Unassembled WGS sequence"/>
</dbReference>
<evidence type="ECO:0000256" key="7">
    <source>
        <dbReference type="ARBA" id="ARBA00037355"/>
    </source>
</evidence>
<evidence type="ECO:0000256" key="3">
    <source>
        <dbReference type="ARBA" id="ARBA00022519"/>
    </source>
</evidence>
<feature type="compositionally biased region" description="Basic residues" evidence="8">
    <location>
        <begin position="238"/>
        <end position="248"/>
    </location>
</feature>
<dbReference type="Pfam" id="PF02698">
    <property type="entry name" value="DUF218"/>
    <property type="match status" value="1"/>
</dbReference>
<dbReference type="PANTHER" id="PTHR30336:SF0">
    <property type="entry name" value="PROTEIN SANA"/>
    <property type="match status" value="1"/>
</dbReference>
<dbReference type="PANTHER" id="PTHR30336">
    <property type="entry name" value="INNER MEMBRANE PROTEIN, PROBABLE PERMEASE"/>
    <property type="match status" value="1"/>
</dbReference>
<dbReference type="EMBL" id="NITY01000010">
    <property type="protein sequence ID" value="PHM39390.1"/>
    <property type="molecule type" value="Genomic_DNA"/>
</dbReference>
<dbReference type="PIRSF" id="PIRSF005011">
    <property type="entry name" value="SanA"/>
    <property type="match status" value="1"/>
</dbReference>
<reference evidence="11 14" key="3">
    <citation type="journal article" date="2017" name="Nat. Microbiol.">
        <title>Natural product diversity associated with the nematode symbionts Photorhabdus and Xenorhabdus.</title>
        <authorList>
            <person name="Tobias N.J."/>
            <person name="Wolff H."/>
            <person name="Djahanschiri B."/>
            <person name="Grundmann F."/>
            <person name="Kronenwerth M."/>
            <person name="Shi Y.M."/>
            <person name="Simonyi S."/>
            <person name="Grun P."/>
            <person name="Shapiro-Ilan D."/>
            <person name="Pidot S.J."/>
            <person name="Stinear T.P."/>
            <person name="Ebersberger I."/>
            <person name="Bode H.B."/>
        </authorList>
    </citation>
    <scope>NUCLEOTIDE SEQUENCE [LARGE SCALE GENOMIC DNA]</scope>
    <source>
        <strain evidence="11 14">DSM 17908</strain>
    </source>
</reference>
<dbReference type="RefSeq" id="WP_092507199.1">
    <property type="nucleotide sequence ID" value="NZ_CAWNQB010000002.1"/>
</dbReference>
<dbReference type="Proteomes" id="UP000224607">
    <property type="component" value="Unassembled WGS sequence"/>
</dbReference>
<keyword evidence="5 9" id="KW-1133">Transmembrane helix</keyword>
<dbReference type="CDD" id="cd06259">
    <property type="entry name" value="YdcF-like"/>
    <property type="match status" value="1"/>
</dbReference>
<evidence type="ECO:0000256" key="8">
    <source>
        <dbReference type="SAM" id="MobiDB-lite"/>
    </source>
</evidence>
<keyword evidence="2" id="KW-1003">Cell membrane</keyword>
<dbReference type="OrthoDB" id="9782395at2"/>